<dbReference type="OrthoDB" id="69313at2"/>
<evidence type="ECO:0000313" key="3">
    <source>
        <dbReference type="Proteomes" id="UP000018733"/>
    </source>
</evidence>
<dbReference type="PATRIC" id="fig|1424334.3.peg.3891"/>
<dbReference type="SUPFAM" id="SSF52540">
    <property type="entry name" value="P-loop containing nucleoside triphosphate hydrolases"/>
    <property type="match status" value="1"/>
</dbReference>
<evidence type="ECO:0000313" key="2">
    <source>
        <dbReference type="EMBL" id="ETF00584.1"/>
    </source>
</evidence>
<keyword evidence="3" id="KW-1185">Reference proteome</keyword>
<feature type="domain" description="CobQ/CobB/MinD/ParA nucleotide binding" evidence="1">
    <location>
        <begin position="6"/>
        <end position="160"/>
    </location>
</feature>
<dbReference type="InterPro" id="IPR002586">
    <property type="entry name" value="CobQ/CobB/MinD/ParA_Nub-bd_dom"/>
</dbReference>
<evidence type="ECO:0000259" key="1">
    <source>
        <dbReference type="Pfam" id="PF01656"/>
    </source>
</evidence>
<comment type="caution">
    <text evidence="2">The sequence shown here is derived from an EMBL/GenBank/DDBJ whole genome shotgun (WGS) entry which is preliminary data.</text>
</comment>
<dbReference type="AlphaFoldDB" id="V8QNN1"/>
<reference evidence="2 3" key="1">
    <citation type="journal article" date="2014" name="Genome Announc.">
        <title>Draft Genome Sequence of Advenella kashmirensis Strain W13003, a Polycyclic Aromatic Hydrocarbon-Degrading Bacterium.</title>
        <authorList>
            <person name="Wang X."/>
            <person name="Jin D."/>
            <person name="Zhou L."/>
            <person name="Wu L."/>
            <person name="An W."/>
            <person name="Zhao L."/>
        </authorList>
    </citation>
    <scope>NUCLEOTIDE SEQUENCE [LARGE SCALE GENOMIC DNA]</scope>
    <source>
        <strain evidence="2 3">W13003</strain>
    </source>
</reference>
<gene>
    <name evidence="2" type="ORF">W822_19390</name>
</gene>
<name>V8QNN1_9BURK</name>
<protein>
    <submittedName>
        <fullName evidence="2">Conjugal transfer protein TraL</fullName>
    </submittedName>
</protein>
<organism evidence="2 3">
    <name type="scientific">Advenella kashmirensis W13003</name>
    <dbReference type="NCBI Taxonomy" id="1424334"/>
    <lineage>
        <taxon>Bacteria</taxon>
        <taxon>Pseudomonadati</taxon>
        <taxon>Pseudomonadota</taxon>
        <taxon>Betaproteobacteria</taxon>
        <taxon>Burkholderiales</taxon>
        <taxon>Alcaligenaceae</taxon>
    </lineage>
</organism>
<sequence length="255" mass="28375">MKTVHIVIQGKGGVGKTFISSILAQYYLEKDADSVHCFDTDPVNRSFKQIASLNVDLVNILNKKSEIDVRQFDSLIEKLISAEGIGIVDNGSTSFIPLLAYLNENGVVEFLRETGISVYCHVPLQGGQAFGDTILALAKVLKSLKTSTVVWLNNFQGQVVENVQEFHDMGVYKSNKALICGIVDIPDRSNDTFGVDIRSMTAQNLTFDEVAQSDSFFVMSKQRILMFKRGIYEQLDALNLGETHESRTVEKERQA</sequence>
<dbReference type="RefSeq" id="WP_024006807.1">
    <property type="nucleotide sequence ID" value="NZ_KI650982.1"/>
</dbReference>
<proteinExistence type="predicted"/>
<dbReference type="InterPro" id="IPR027417">
    <property type="entry name" value="P-loop_NTPase"/>
</dbReference>
<dbReference type="STRING" id="1424334.W822_19390"/>
<dbReference type="Proteomes" id="UP000018733">
    <property type="component" value="Unassembled WGS sequence"/>
</dbReference>
<accession>V8QNN1</accession>
<dbReference type="eggNOG" id="COG1192">
    <property type="taxonomic scope" value="Bacteria"/>
</dbReference>
<dbReference type="Gene3D" id="3.40.50.300">
    <property type="entry name" value="P-loop containing nucleotide triphosphate hydrolases"/>
    <property type="match status" value="1"/>
</dbReference>
<dbReference type="EMBL" id="AYXT01000013">
    <property type="protein sequence ID" value="ETF00584.1"/>
    <property type="molecule type" value="Genomic_DNA"/>
</dbReference>
<dbReference type="Pfam" id="PF01656">
    <property type="entry name" value="CbiA"/>
    <property type="match status" value="1"/>
</dbReference>
<dbReference type="HOGENOM" id="CLU_076039_0_0_4"/>